<evidence type="ECO:0000313" key="4">
    <source>
        <dbReference type="EMBL" id="TRL30626.1"/>
    </source>
</evidence>
<feature type="domain" description="DUF447" evidence="2">
    <location>
        <begin position="126"/>
        <end position="176"/>
    </location>
</feature>
<dbReference type="InterPro" id="IPR049288">
    <property type="entry name" value="DUF447_C"/>
</dbReference>
<dbReference type="EMBL" id="VJMF01000068">
    <property type="protein sequence ID" value="TRL30626.1"/>
    <property type="molecule type" value="Genomic_DNA"/>
</dbReference>
<keyword evidence="5" id="KW-1185">Reference proteome</keyword>
<dbReference type="RefSeq" id="WP_108917003.1">
    <property type="nucleotide sequence ID" value="NZ_BGJY01000001.1"/>
</dbReference>
<accession>A0A2U1SRA7</accession>
<dbReference type="EMBL" id="PUIV01000011">
    <property type="protein sequence ID" value="PWB94123.1"/>
    <property type="molecule type" value="Genomic_DNA"/>
</dbReference>
<reference evidence="4 6" key="3">
    <citation type="submission" date="2019-07" db="EMBL/GenBank/DDBJ databases">
        <title>Ln-dependent methylotrophs.</title>
        <authorList>
            <person name="Tani A."/>
        </authorList>
    </citation>
    <scope>NUCLEOTIDE SEQUENCE [LARGE SCALE GENOMIC DNA]</scope>
    <source>
        <strain evidence="4 6">SM89A</strain>
    </source>
</reference>
<feature type="domain" description="DUF447" evidence="1">
    <location>
        <begin position="6"/>
        <end position="119"/>
    </location>
</feature>
<dbReference type="OrthoDB" id="2112021at2"/>
<dbReference type="Pfam" id="PF20766">
    <property type="entry name" value="DUF447_C"/>
    <property type="match status" value="1"/>
</dbReference>
<dbReference type="Gene3D" id="1.20.58.290">
    <property type="entry name" value="Hypothetical membrane protein ta0354_69_121"/>
    <property type="match status" value="1"/>
</dbReference>
<dbReference type="SUPFAM" id="SSF50475">
    <property type="entry name" value="FMN-binding split barrel"/>
    <property type="match status" value="1"/>
</dbReference>
<evidence type="ECO:0000259" key="2">
    <source>
        <dbReference type="Pfam" id="PF20766"/>
    </source>
</evidence>
<dbReference type="Pfam" id="PF04289">
    <property type="entry name" value="DUF447_N"/>
    <property type="match status" value="1"/>
</dbReference>
<evidence type="ECO:0000259" key="1">
    <source>
        <dbReference type="Pfam" id="PF04289"/>
    </source>
</evidence>
<proteinExistence type="predicted"/>
<dbReference type="AlphaFoldDB" id="A0A2U1SRA7"/>
<dbReference type="Proteomes" id="UP000245137">
    <property type="component" value="Unassembled WGS sequence"/>
</dbReference>
<gene>
    <name evidence="3" type="ORF">C5689_09305</name>
    <name evidence="4" type="ORF">FM996_16085</name>
</gene>
<dbReference type="InterPro" id="IPR012349">
    <property type="entry name" value="Split_barrel_FMN-bd"/>
</dbReference>
<comment type="caution">
    <text evidence="3">The sequence shown here is derived from an EMBL/GenBank/DDBJ whole genome shotgun (WGS) entry which is preliminary data.</text>
</comment>
<reference evidence="3" key="2">
    <citation type="submission" date="2018-02" db="EMBL/GenBank/DDBJ databases">
        <authorList>
            <person name="Cohen D.B."/>
            <person name="Kent A.D."/>
        </authorList>
    </citation>
    <scope>NUCLEOTIDE SEQUENCE</scope>
    <source>
        <strain evidence="3">DSM 17706</strain>
    </source>
</reference>
<protein>
    <submittedName>
        <fullName evidence="3">DUF447 domain-containing protein</fullName>
    </submittedName>
    <submittedName>
        <fullName evidence="4">DUF447 family protein</fullName>
    </submittedName>
</protein>
<evidence type="ECO:0000313" key="3">
    <source>
        <dbReference type="EMBL" id="PWB94123.1"/>
    </source>
</evidence>
<organism evidence="3 5">
    <name type="scientific">Methylosinus sporium</name>
    <dbReference type="NCBI Taxonomy" id="428"/>
    <lineage>
        <taxon>Bacteria</taxon>
        <taxon>Pseudomonadati</taxon>
        <taxon>Pseudomonadota</taxon>
        <taxon>Alphaproteobacteria</taxon>
        <taxon>Hyphomicrobiales</taxon>
        <taxon>Methylocystaceae</taxon>
        <taxon>Methylosinus</taxon>
    </lineage>
</organism>
<evidence type="ECO:0000313" key="6">
    <source>
        <dbReference type="Proteomes" id="UP000316781"/>
    </source>
</evidence>
<evidence type="ECO:0000313" key="5">
    <source>
        <dbReference type="Proteomes" id="UP000245137"/>
    </source>
</evidence>
<dbReference type="Proteomes" id="UP000316781">
    <property type="component" value="Unassembled WGS sequence"/>
</dbReference>
<dbReference type="Gene3D" id="2.30.110.10">
    <property type="entry name" value="Electron Transport, Fmn-binding Protein, Chain A"/>
    <property type="match status" value="1"/>
</dbReference>
<reference evidence="3 5" key="1">
    <citation type="journal article" date="2018" name="Appl. Microbiol. Biotechnol.">
        <title>Co-cultivation of the strictly anaerobic methanogen Methanosarcina barkeri with aerobic methanotrophs in an oxygen-limited membrane bioreactor.</title>
        <authorList>
            <person name="In 't Zandt M.H."/>
            <person name="van den Bosch T.J.M."/>
            <person name="Rijkers R."/>
            <person name="van Kessel M.A.H.J."/>
            <person name="Jetten M.S.M."/>
            <person name="Welte C.U."/>
        </authorList>
    </citation>
    <scope>NUCLEOTIDE SEQUENCE [LARGE SCALE GENOMIC DNA]</scope>
    <source>
        <strain evidence="3 5">DSM 17706</strain>
    </source>
</reference>
<sequence>MPMIRECIVTTVGPTGQHHIAPLGLIEQDEFWVIAPFRPSTTLTNLEAAPFATASFIDDVRIFAGCVCGKSDWPMEAVPGWSAPRLSAALTHAELEVARNEGDPQRPRFFCKIRKIVSHKPFLGLNRAQAAVVEAAILATRLGMIPREKIDTELAYLRIAIDKTAGAAEREAWELVTAKIETYLRTQPE</sequence>
<dbReference type="InterPro" id="IPR007386">
    <property type="entry name" value="DUF447_N"/>
</dbReference>
<name>A0A2U1SRA7_METSR</name>